<dbReference type="VEuPathDB" id="VectorBase:ISCW017991"/>
<dbReference type="EnsemblMetazoa" id="ISCW017991-RA">
    <property type="protein sequence ID" value="ISCW017991-PA"/>
    <property type="gene ID" value="ISCW017991"/>
</dbReference>
<accession>A0A1S4LRG3</accession>
<dbReference type="InterPro" id="IPR050951">
    <property type="entry name" value="Retrovirus_Pol_polyprotein"/>
</dbReference>
<dbReference type="EMBL" id="ABJB010723098">
    <property type="status" value="NOT_ANNOTATED_CDS"/>
    <property type="molecule type" value="Genomic_DNA"/>
</dbReference>
<dbReference type="GO" id="GO:0071897">
    <property type="term" value="P:DNA biosynthetic process"/>
    <property type="evidence" value="ECO:0007669"/>
    <property type="project" value="UniProtKB-ARBA"/>
</dbReference>
<reference evidence="1" key="2">
    <citation type="submission" date="2020-05" db="UniProtKB">
        <authorList>
            <consortium name="EnsemblMetazoa"/>
        </authorList>
    </citation>
    <scope>IDENTIFICATION</scope>
    <source>
        <strain evidence="1">wikel</strain>
    </source>
</reference>
<keyword evidence="2" id="KW-1185">Reference proteome</keyword>
<dbReference type="PANTHER" id="PTHR37984:SF5">
    <property type="entry name" value="PROTEIN NYNRIN-LIKE"/>
    <property type="match status" value="1"/>
</dbReference>
<proteinExistence type="predicted"/>
<reference evidence="2" key="1">
    <citation type="submission" date="2008-03" db="EMBL/GenBank/DDBJ databases">
        <title>Annotation of Ixodes scapularis.</title>
        <authorList>
            <consortium name="Ixodes scapularis Genome Project Consortium"/>
            <person name="Caler E."/>
            <person name="Hannick L.I."/>
            <person name="Bidwell S."/>
            <person name="Joardar V."/>
            <person name="Thiagarajan M."/>
            <person name="Amedeo P."/>
            <person name="Galinsky K.J."/>
            <person name="Schobel S."/>
            <person name="Inman J."/>
            <person name="Hostetler J."/>
            <person name="Miller J."/>
            <person name="Hammond M."/>
            <person name="Megy K."/>
            <person name="Lawson D."/>
            <person name="Kodira C."/>
            <person name="Sutton G."/>
            <person name="Meyer J."/>
            <person name="Hill C.A."/>
            <person name="Birren B."/>
            <person name="Nene V."/>
            <person name="Collins F."/>
            <person name="Alarcon-Chaidez F."/>
            <person name="Wikel S."/>
            <person name="Strausberg R."/>
        </authorList>
    </citation>
    <scope>NUCLEOTIDE SEQUENCE [LARGE SCALE GENOMIC DNA]</scope>
    <source>
        <strain evidence="2">Wikel</strain>
    </source>
</reference>
<organism evidence="1 2">
    <name type="scientific">Ixodes scapularis</name>
    <name type="common">Black-legged tick</name>
    <name type="synonym">Deer tick</name>
    <dbReference type="NCBI Taxonomy" id="6945"/>
    <lineage>
        <taxon>Eukaryota</taxon>
        <taxon>Metazoa</taxon>
        <taxon>Ecdysozoa</taxon>
        <taxon>Arthropoda</taxon>
        <taxon>Chelicerata</taxon>
        <taxon>Arachnida</taxon>
        <taxon>Acari</taxon>
        <taxon>Parasitiformes</taxon>
        <taxon>Ixodida</taxon>
        <taxon>Ixodoidea</taxon>
        <taxon>Ixodidae</taxon>
        <taxon>Ixodinae</taxon>
        <taxon>Ixodes</taxon>
    </lineage>
</organism>
<evidence type="ECO:0000313" key="1">
    <source>
        <dbReference type="EnsemblMetazoa" id="ISCW017991-PA"/>
    </source>
</evidence>
<dbReference type="InterPro" id="IPR043502">
    <property type="entry name" value="DNA/RNA_pol_sf"/>
</dbReference>
<evidence type="ECO:0000313" key="2">
    <source>
        <dbReference type="Proteomes" id="UP000001555"/>
    </source>
</evidence>
<dbReference type="PANTHER" id="PTHR37984">
    <property type="entry name" value="PROTEIN CBG26694"/>
    <property type="match status" value="1"/>
</dbReference>
<dbReference type="InterPro" id="IPR043128">
    <property type="entry name" value="Rev_trsase/Diguanyl_cyclase"/>
</dbReference>
<sequence>LQLLQEYSFTMKREKCVCLQGKVEYLGQVVSANGFTPSTKKVSAILNMPEPKTISQLRSLLSMVQHYIKFLLHLAYKCTPLNKLLRKNATCQQSLEFV</sequence>
<dbReference type="AlphaFoldDB" id="A0A1S4LRG3"/>
<dbReference type="InParanoid" id="A0A1S4LRG3"/>
<name>A0A1S4LRG3_IXOSC</name>
<protein>
    <submittedName>
        <fullName evidence="1">Uncharacterized protein</fullName>
    </submittedName>
</protein>
<dbReference type="Gene3D" id="3.30.70.270">
    <property type="match status" value="2"/>
</dbReference>
<dbReference type="SUPFAM" id="SSF56672">
    <property type="entry name" value="DNA/RNA polymerases"/>
    <property type="match status" value="1"/>
</dbReference>
<dbReference type="Proteomes" id="UP000001555">
    <property type="component" value="Unassembled WGS sequence"/>
</dbReference>